<evidence type="ECO:0000256" key="2">
    <source>
        <dbReference type="ARBA" id="ARBA00022475"/>
    </source>
</evidence>
<dbReference type="GO" id="GO:0051539">
    <property type="term" value="F:4 iron, 4 sulfur cluster binding"/>
    <property type="evidence" value="ECO:0007669"/>
    <property type="project" value="UniProtKB-KW"/>
</dbReference>
<dbReference type="InterPro" id="IPR012832">
    <property type="entry name" value="RDH"/>
</dbReference>
<comment type="subcellular location">
    <subcellularLocation>
        <location evidence="1">Cell membrane</location>
    </subcellularLocation>
</comment>
<dbReference type="GO" id="GO:0016787">
    <property type="term" value="F:hydrolase activity"/>
    <property type="evidence" value="ECO:0007669"/>
    <property type="project" value="UniProtKB-KW"/>
</dbReference>
<evidence type="ECO:0000256" key="10">
    <source>
        <dbReference type="ARBA" id="ARBA00029374"/>
    </source>
</evidence>
<dbReference type="InterPro" id="IPR006311">
    <property type="entry name" value="TAT_signal"/>
</dbReference>
<gene>
    <name evidence="12" type="primary">cprA_3</name>
    <name evidence="12" type="ORF">EHSB41UT_01201</name>
</gene>
<dbReference type="EMBL" id="FWPT01000002">
    <property type="protein sequence ID" value="SMA40498.1"/>
    <property type="molecule type" value="Genomic_DNA"/>
</dbReference>
<dbReference type="Proteomes" id="UP000196573">
    <property type="component" value="Unassembled WGS sequence"/>
</dbReference>
<organism evidence="12 13">
    <name type="scientific">Parendozoicomonas haliclonae</name>
    <dbReference type="NCBI Taxonomy" id="1960125"/>
    <lineage>
        <taxon>Bacteria</taxon>
        <taxon>Pseudomonadati</taxon>
        <taxon>Pseudomonadota</taxon>
        <taxon>Gammaproteobacteria</taxon>
        <taxon>Oceanospirillales</taxon>
        <taxon>Endozoicomonadaceae</taxon>
        <taxon>Parendozoicomonas</taxon>
    </lineage>
</organism>
<protein>
    <submittedName>
        <fullName evidence="12">3-chloro-4-hydroxyphenylacetate reductive dehalogenase</fullName>
        <ecNumber evidence="12">3.8.1.-</ecNumber>
    </submittedName>
</protein>
<dbReference type="InterPro" id="IPR017896">
    <property type="entry name" value="4Fe4S_Fe-S-bd"/>
</dbReference>
<dbReference type="GO" id="GO:0005886">
    <property type="term" value="C:plasma membrane"/>
    <property type="evidence" value="ECO:0007669"/>
    <property type="project" value="UniProtKB-SubCell"/>
</dbReference>
<dbReference type="NCBIfam" id="TIGR02486">
    <property type="entry name" value="RDH"/>
    <property type="match status" value="1"/>
</dbReference>
<keyword evidence="3" id="KW-0004">4Fe-4S</keyword>
<evidence type="ECO:0000313" key="13">
    <source>
        <dbReference type="Proteomes" id="UP000196573"/>
    </source>
</evidence>
<dbReference type="PROSITE" id="PS00198">
    <property type="entry name" value="4FE4S_FER_1"/>
    <property type="match status" value="1"/>
</dbReference>
<keyword evidence="5" id="KW-0732">Signal</keyword>
<evidence type="ECO:0000313" key="12">
    <source>
        <dbReference type="EMBL" id="SMA40498.1"/>
    </source>
</evidence>
<evidence type="ECO:0000259" key="11">
    <source>
        <dbReference type="PROSITE" id="PS51379"/>
    </source>
</evidence>
<sequence length="449" mass="50415">MSVENAEQTTANLSRRGLLKFGVAGGSILLAGKALGAGSEASPVAGVEAGSASFPVIEHDDFPYPVNADYKQFNPEFNEFIQTYHRNMAKYGAEEPYVEIDRTQPGFRPFETSLNYAPWSVKIRNTGYSMYCQPNQGEYGWGFKPQGEPYPFESPQQASDVIKRAARLYGADMVGITRQDWRWDFAVHHDFITGENLTWEDDFPFKPKTVIVLAFEMDYESLSAGPTQVSSAATSVGYARMQHTAGMVAEFLRGIGYNAVASGNDLGLSVPYAIAAGLGESSRMGLLVTYKYGPRVRLAKVYTDLDLVEYDKAKTFGVRSFCERCQRCSDACPSKALSRAEKPSFEPPEGGFQYFHNPGIEKWYSDARKCREYWIESGSDCATCITSCPYNKPDFWQHRMIEKMNSIMPGPVHTFMREMDIWFGFGDTFDSKAPDKFWSREGRMYDGRA</sequence>
<dbReference type="InterPro" id="IPR017900">
    <property type="entry name" value="4Fe4S_Fe_S_CS"/>
</dbReference>
<keyword evidence="4" id="KW-0479">Metal-binding</keyword>
<reference evidence="12 13" key="1">
    <citation type="submission" date="2017-03" db="EMBL/GenBank/DDBJ databases">
        <authorList>
            <person name="Afonso C.L."/>
            <person name="Miller P.J."/>
            <person name="Scott M.A."/>
            <person name="Spackman E."/>
            <person name="Goraichik I."/>
            <person name="Dimitrov K.M."/>
            <person name="Suarez D.L."/>
            <person name="Swayne D.E."/>
        </authorList>
    </citation>
    <scope>NUCLEOTIDE SEQUENCE [LARGE SCALE GENOMIC DNA]</scope>
    <source>
        <strain evidence="12">SB41UT1</strain>
    </source>
</reference>
<dbReference type="OrthoDB" id="9808559at2"/>
<dbReference type="PROSITE" id="PS51379">
    <property type="entry name" value="4FE4S_FER_2"/>
    <property type="match status" value="1"/>
</dbReference>
<keyword evidence="12" id="KW-0378">Hydrolase</keyword>
<dbReference type="Gene3D" id="3.30.70.20">
    <property type="match status" value="1"/>
</dbReference>
<keyword evidence="8" id="KW-0411">Iron-sulfur</keyword>
<evidence type="ECO:0000256" key="4">
    <source>
        <dbReference type="ARBA" id="ARBA00022723"/>
    </source>
</evidence>
<keyword evidence="13" id="KW-1185">Reference proteome</keyword>
<keyword evidence="9" id="KW-0472">Membrane</keyword>
<dbReference type="EC" id="3.8.1.-" evidence="12"/>
<dbReference type="PANTHER" id="PTHR42827:SF1">
    <property type="entry name" value="IRON-SULFUR CLUSTER-BINDING PROTEIN"/>
    <property type="match status" value="1"/>
</dbReference>
<dbReference type="GO" id="GO:0046872">
    <property type="term" value="F:metal ion binding"/>
    <property type="evidence" value="ECO:0007669"/>
    <property type="project" value="UniProtKB-KW"/>
</dbReference>
<dbReference type="SUPFAM" id="SSF54862">
    <property type="entry name" value="4Fe-4S ferredoxins"/>
    <property type="match status" value="1"/>
</dbReference>
<dbReference type="PROSITE" id="PS51318">
    <property type="entry name" value="TAT"/>
    <property type="match status" value="1"/>
</dbReference>
<keyword evidence="2" id="KW-1003">Cell membrane</keyword>
<dbReference type="AlphaFoldDB" id="A0A1X7AHG9"/>
<evidence type="ECO:0000256" key="9">
    <source>
        <dbReference type="ARBA" id="ARBA00023136"/>
    </source>
</evidence>
<evidence type="ECO:0000256" key="5">
    <source>
        <dbReference type="ARBA" id="ARBA00022729"/>
    </source>
</evidence>
<keyword evidence="6" id="KW-0677">Repeat</keyword>
<comment type="cofactor">
    <cofactor evidence="10">
        <name>corrinoid</name>
        <dbReference type="ChEBI" id="CHEBI:33913"/>
    </cofactor>
</comment>
<accession>A0A1X7AHG9</accession>
<dbReference type="Pfam" id="PF13484">
    <property type="entry name" value="Fer4_16"/>
    <property type="match status" value="1"/>
</dbReference>
<evidence type="ECO:0000256" key="1">
    <source>
        <dbReference type="ARBA" id="ARBA00004236"/>
    </source>
</evidence>
<evidence type="ECO:0000256" key="7">
    <source>
        <dbReference type="ARBA" id="ARBA00023004"/>
    </source>
</evidence>
<dbReference type="PANTHER" id="PTHR42827">
    <property type="entry name" value="IRON-SULFUR CLUSTER-BINDING PROTEIN-RELATED"/>
    <property type="match status" value="1"/>
</dbReference>
<evidence type="ECO:0000256" key="8">
    <source>
        <dbReference type="ARBA" id="ARBA00023014"/>
    </source>
</evidence>
<feature type="domain" description="4Fe-4S ferredoxin-type" evidence="11">
    <location>
        <begin position="313"/>
        <end position="342"/>
    </location>
</feature>
<evidence type="ECO:0000256" key="3">
    <source>
        <dbReference type="ARBA" id="ARBA00022485"/>
    </source>
</evidence>
<keyword evidence="7" id="KW-0408">Iron</keyword>
<proteinExistence type="predicted"/>
<name>A0A1X7AHG9_9GAMM</name>
<evidence type="ECO:0000256" key="6">
    <source>
        <dbReference type="ARBA" id="ARBA00022737"/>
    </source>
</evidence>